<feature type="compositionally biased region" description="Basic and acidic residues" evidence="1">
    <location>
        <begin position="90"/>
        <end position="115"/>
    </location>
</feature>
<feature type="compositionally biased region" description="Polar residues" evidence="1">
    <location>
        <begin position="1"/>
        <end position="16"/>
    </location>
</feature>
<dbReference type="EMBL" id="JALJOT010000004">
    <property type="protein sequence ID" value="KAK9915788.1"/>
    <property type="molecule type" value="Genomic_DNA"/>
</dbReference>
<comment type="caution">
    <text evidence="2">The sequence shown here is derived from an EMBL/GenBank/DDBJ whole genome shotgun (WGS) entry which is preliminary data.</text>
</comment>
<evidence type="ECO:0000313" key="3">
    <source>
        <dbReference type="Proteomes" id="UP001491310"/>
    </source>
</evidence>
<name>A0ABR2YVE9_9CHLO</name>
<feature type="compositionally biased region" description="Basic and acidic residues" evidence="1">
    <location>
        <begin position="135"/>
        <end position="160"/>
    </location>
</feature>
<evidence type="ECO:0000256" key="1">
    <source>
        <dbReference type="SAM" id="MobiDB-lite"/>
    </source>
</evidence>
<feature type="compositionally biased region" description="Basic and acidic residues" evidence="1">
    <location>
        <begin position="55"/>
        <end position="64"/>
    </location>
</feature>
<keyword evidence="3" id="KW-1185">Reference proteome</keyword>
<gene>
    <name evidence="2" type="ORF">WJX75_004121</name>
</gene>
<sequence>MGTRPSNQYKKPTTTVKDAVKSAPKAKGSTAKKDKPAGVTEQPRSGADGRGSRSKKGERGRMDTRSINADADNPEPDQGLDIPKRKRTRKGNDASEEEQPHSKDRDSQEHSEKHKGGSGVKGARRRIVNAARAHKGSEADMQHLEDSSCDSEGHGSEDKFSGSTYSDMGAHDDKETDSDEEDSLDVDSDEEDRPMRKSRKHDKQQLKVSLKRRKFNKSAHSDPDQLLDILKQLLTGKGDDKQKSKKVKGRGIDEEEPLGSHLKKRISRYCKEQLSQRSHFPDAAAIERAAKKIAKEETDGERPSPSILDAIVKQIRTSMSKLVRGPLASKIKQAVAVNYKDVNEQDYEGMISDFSYRKTEEEDYGAEAFMGLLIDVFATDLDKDTLLQISASQLAFAELGVFQYLKKEKEFPKENAAGKAGRAAYQRFLEQASQGVDETALFVKGTNKEAAKNK</sequence>
<accession>A0ABR2YVE9</accession>
<evidence type="ECO:0000313" key="2">
    <source>
        <dbReference type="EMBL" id="KAK9915788.1"/>
    </source>
</evidence>
<organism evidence="2 3">
    <name type="scientific">Coccomyxa subellipsoidea</name>
    <dbReference type="NCBI Taxonomy" id="248742"/>
    <lineage>
        <taxon>Eukaryota</taxon>
        <taxon>Viridiplantae</taxon>
        <taxon>Chlorophyta</taxon>
        <taxon>core chlorophytes</taxon>
        <taxon>Trebouxiophyceae</taxon>
        <taxon>Trebouxiophyceae incertae sedis</taxon>
        <taxon>Coccomyxaceae</taxon>
        <taxon>Coccomyxa</taxon>
    </lineage>
</organism>
<reference evidence="2 3" key="1">
    <citation type="journal article" date="2024" name="Nat. Commun.">
        <title>Phylogenomics reveals the evolutionary origins of lichenization in chlorophyte algae.</title>
        <authorList>
            <person name="Puginier C."/>
            <person name="Libourel C."/>
            <person name="Otte J."/>
            <person name="Skaloud P."/>
            <person name="Haon M."/>
            <person name="Grisel S."/>
            <person name="Petersen M."/>
            <person name="Berrin J.G."/>
            <person name="Delaux P.M."/>
            <person name="Dal Grande F."/>
            <person name="Keller J."/>
        </authorList>
    </citation>
    <scope>NUCLEOTIDE SEQUENCE [LARGE SCALE GENOMIC DNA]</scope>
    <source>
        <strain evidence="2 3">SAG 216-7</strain>
    </source>
</reference>
<protein>
    <submittedName>
        <fullName evidence="2">Uncharacterized protein</fullName>
    </submittedName>
</protein>
<feature type="compositionally biased region" description="Acidic residues" evidence="1">
    <location>
        <begin position="175"/>
        <end position="192"/>
    </location>
</feature>
<dbReference type="Proteomes" id="UP001491310">
    <property type="component" value="Unassembled WGS sequence"/>
</dbReference>
<proteinExistence type="predicted"/>
<feature type="region of interest" description="Disordered" evidence="1">
    <location>
        <begin position="1"/>
        <end position="261"/>
    </location>
</feature>